<dbReference type="SUPFAM" id="SSF103473">
    <property type="entry name" value="MFS general substrate transporter"/>
    <property type="match status" value="1"/>
</dbReference>
<keyword evidence="2" id="KW-0813">Transport</keyword>
<dbReference type="Gene3D" id="1.20.1250.20">
    <property type="entry name" value="MFS general substrate transporter like domains"/>
    <property type="match status" value="2"/>
</dbReference>
<keyword evidence="4 7" id="KW-0812">Transmembrane</keyword>
<keyword evidence="5 7" id="KW-1133">Transmembrane helix</keyword>
<evidence type="ECO:0000256" key="3">
    <source>
        <dbReference type="ARBA" id="ARBA00022475"/>
    </source>
</evidence>
<evidence type="ECO:0000313" key="9">
    <source>
        <dbReference type="Proteomes" id="UP000318093"/>
    </source>
</evidence>
<feature type="transmembrane region" description="Helical" evidence="7">
    <location>
        <begin position="55"/>
        <end position="76"/>
    </location>
</feature>
<evidence type="ECO:0000256" key="5">
    <source>
        <dbReference type="ARBA" id="ARBA00022989"/>
    </source>
</evidence>
<feature type="transmembrane region" description="Helical" evidence="7">
    <location>
        <begin position="298"/>
        <end position="314"/>
    </location>
</feature>
<feature type="transmembrane region" description="Helical" evidence="7">
    <location>
        <begin position="25"/>
        <end position="49"/>
    </location>
</feature>
<reference evidence="8 9" key="1">
    <citation type="journal article" date="2019" name="Nat. Microbiol.">
        <title>Mediterranean grassland soil C-N compound turnover is dependent on rainfall and depth, and is mediated by genomically divergent microorganisms.</title>
        <authorList>
            <person name="Diamond S."/>
            <person name="Andeer P.F."/>
            <person name="Li Z."/>
            <person name="Crits-Christoph A."/>
            <person name="Burstein D."/>
            <person name="Anantharaman K."/>
            <person name="Lane K.R."/>
            <person name="Thomas B.C."/>
            <person name="Pan C."/>
            <person name="Northen T.R."/>
            <person name="Banfield J.F."/>
        </authorList>
    </citation>
    <scope>NUCLEOTIDE SEQUENCE [LARGE SCALE GENOMIC DNA]</scope>
    <source>
        <strain evidence="8">NP_6</strain>
    </source>
</reference>
<feature type="transmembrane region" description="Helical" evidence="7">
    <location>
        <begin position="326"/>
        <end position="344"/>
    </location>
</feature>
<evidence type="ECO:0000256" key="4">
    <source>
        <dbReference type="ARBA" id="ARBA00022692"/>
    </source>
</evidence>
<dbReference type="GO" id="GO:0005886">
    <property type="term" value="C:plasma membrane"/>
    <property type="evidence" value="ECO:0007669"/>
    <property type="project" value="UniProtKB-SubCell"/>
</dbReference>
<evidence type="ECO:0000313" key="8">
    <source>
        <dbReference type="EMBL" id="TMI82967.1"/>
    </source>
</evidence>
<dbReference type="AlphaFoldDB" id="A0A537JHE1"/>
<feature type="transmembrane region" description="Helical" evidence="7">
    <location>
        <begin position="382"/>
        <end position="402"/>
    </location>
</feature>
<keyword evidence="6 7" id="KW-0472">Membrane</keyword>
<dbReference type="InterPro" id="IPR036259">
    <property type="entry name" value="MFS_trans_sf"/>
</dbReference>
<evidence type="ECO:0000256" key="7">
    <source>
        <dbReference type="SAM" id="Phobius"/>
    </source>
</evidence>
<feature type="transmembrane region" description="Helical" evidence="7">
    <location>
        <begin position="175"/>
        <end position="198"/>
    </location>
</feature>
<gene>
    <name evidence="8" type="ORF">E6H03_04625</name>
</gene>
<organism evidence="8 9">
    <name type="scientific">Candidatus Segetimicrobium genomatis</name>
    <dbReference type="NCBI Taxonomy" id="2569760"/>
    <lineage>
        <taxon>Bacteria</taxon>
        <taxon>Bacillati</taxon>
        <taxon>Candidatus Sysuimicrobiota</taxon>
        <taxon>Candidatus Sysuimicrobiia</taxon>
        <taxon>Candidatus Sysuimicrobiales</taxon>
        <taxon>Candidatus Segetimicrobiaceae</taxon>
        <taxon>Candidatus Segetimicrobium</taxon>
    </lineage>
</organism>
<evidence type="ECO:0000256" key="1">
    <source>
        <dbReference type="ARBA" id="ARBA00004651"/>
    </source>
</evidence>
<evidence type="ECO:0000256" key="6">
    <source>
        <dbReference type="ARBA" id="ARBA00023136"/>
    </source>
</evidence>
<feature type="transmembrane region" description="Helical" evidence="7">
    <location>
        <begin position="356"/>
        <end position="376"/>
    </location>
</feature>
<feature type="transmembrane region" description="Helical" evidence="7">
    <location>
        <begin position="268"/>
        <end position="291"/>
    </location>
</feature>
<evidence type="ECO:0000256" key="2">
    <source>
        <dbReference type="ARBA" id="ARBA00022448"/>
    </source>
</evidence>
<dbReference type="EMBL" id="VBAN01000135">
    <property type="protein sequence ID" value="TMI82967.1"/>
    <property type="molecule type" value="Genomic_DNA"/>
</dbReference>
<dbReference type="InterPro" id="IPR010290">
    <property type="entry name" value="TM_effector"/>
</dbReference>
<protein>
    <submittedName>
        <fullName evidence="8">MFS transporter</fullName>
    </submittedName>
</protein>
<dbReference type="PANTHER" id="PTHR23513:SF11">
    <property type="entry name" value="STAPHYLOFERRIN A TRANSPORTER"/>
    <property type="match status" value="1"/>
</dbReference>
<dbReference type="PANTHER" id="PTHR23513">
    <property type="entry name" value="INTEGRAL MEMBRANE EFFLUX PROTEIN-RELATED"/>
    <property type="match status" value="1"/>
</dbReference>
<dbReference type="Proteomes" id="UP000318093">
    <property type="component" value="Unassembled WGS sequence"/>
</dbReference>
<proteinExistence type="predicted"/>
<comment type="subcellular location">
    <subcellularLocation>
        <location evidence="1">Cell membrane</location>
        <topology evidence="1">Multi-pass membrane protein</topology>
    </subcellularLocation>
</comment>
<keyword evidence="3" id="KW-1003">Cell membrane</keyword>
<dbReference type="Pfam" id="PF05977">
    <property type="entry name" value="MFS_3"/>
    <property type="match status" value="1"/>
</dbReference>
<name>A0A537JHE1_9BACT</name>
<feature type="transmembrane region" description="Helical" evidence="7">
    <location>
        <begin position="88"/>
        <end position="115"/>
    </location>
</feature>
<dbReference type="CDD" id="cd06173">
    <property type="entry name" value="MFS_MefA_like"/>
    <property type="match status" value="1"/>
</dbReference>
<feature type="transmembrane region" description="Helical" evidence="7">
    <location>
        <begin position="235"/>
        <end position="256"/>
    </location>
</feature>
<accession>A0A537JHE1</accession>
<comment type="caution">
    <text evidence="8">The sequence shown here is derived from an EMBL/GenBank/DDBJ whole genome shotgun (WGS) entry which is preliminary data.</text>
</comment>
<sequence length="417" mass="42893">MGGVTRAPGGRLTLLAPLRHRNFRLFFAGQLVSLIGSWMQTVGQAWLVLSLTRSPFLLGVISALQWSPVLLLSLPAGVVADRVPKRTLILITQTMLLLLALCLGVLTTAGVVRYWHVAVLAALLGSVNAFDVPARQAFIVEMVGGTEDLPGAIALNSSIFNSARLIGPGVAGVMIAAWGVGTAFLANAASFLAVIAALGAMRVQSTVRVTPGAGLLMHIAEGVGFIRSSSAVSSVLGELGVLSLFAMNFNIVVPVLARIQLHLTARGFGFLMAAQGAGALAASLIVAGTCARGPRPSYLVWGAVFLCTGLMALSRATRPGVAGAELFLAGLGTVMFTATANSTVQMETPDALRGRVMSMYALVFNGLAPFGALMMGGIIGTWGLPVGLIVGGGVGLAGTLGVRGMLKRSREPVAVPG</sequence>